<keyword evidence="2" id="KW-1185">Reference proteome</keyword>
<reference evidence="1" key="1">
    <citation type="submission" date="2021-03" db="EMBL/GenBank/DDBJ databases">
        <authorList>
            <person name="Li Z."/>
            <person name="Yang C."/>
        </authorList>
    </citation>
    <scope>NUCLEOTIDE SEQUENCE</scope>
    <source>
        <strain evidence="1">Dzin_1.0</strain>
        <tissue evidence="1">Leaf</tissue>
    </source>
</reference>
<reference evidence="1" key="2">
    <citation type="journal article" date="2022" name="Hortic Res">
        <title>The genome of Dioscorea zingiberensis sheds light on the biosynthesis, origin and evolution of the medicinally important diosgenin saponins.</title>
        <authorList>
            <person name="Li Y."/>
            <person name="Tan C."/>
            <person name="Li Z."/>
            <person name="Guo J."/>
            <person name="Li S."/>
            <person name="Chen X."/>
            <person name="Wang C."/>
            <person name="Dai X."/>
            <person name="Yang H."/>
            <person name="Song W."/>
            <person name="Hou L."/>
            <person name="Xu J."/>
            <person name="Tong Z."/>
            <person name="Xu A."/>
            <person name="Yuan X."/>
            <person name="Wang W."/>
            <person name="Yang Q."/>
            <person name="Chen L."/>
            <person name="Sun Z."/>
            <person name="Wang K."/>
            <person name="Pan B."/>
            <person name="Chen J."/>
            <person name="Bao Y."/>
            <person name="Liu F."/>
            <person name="Qi X."/>
            <person name="Gang D.R."/>
            <person name="Wen J."/>
            <person name="Li J."/>
        </authorList>
    </citation>
    <scope>NUCLEOTIDE SEQUENCE</scope>
    <source>
        <strain evidence="1">Dzin_1.0</strain>
    </source>
</reference>
<organism evidence="1 2">
    <name type="scientific">Dioscorea zingiberensis</name>
    <dbReference type="NCBI Taxonomy" id="325984"/>
    <lineage>
        <taxon>Eukaryota</taxon>
        <taxon>Viridiplantae</taxon>
        <taxon>Streptophyta</taxon>
        <taxon>Embryophyta</taxon>
        <taxon>Tracheophyta</taxon>
        <taxon>Spermatophyta</taxon>
        <taxon>Magnoliopsida</taxon>
        <taxon>Liliopsida</taxon>
        <taxon>Dioscoreales</taxon>
        <taxon>Dioscoreaceae</taxon>
        <taxon>Dioscorea</taxon>
    </lineage>
</organism>
<name>A0A9D5D6V7_9LILI</name>
<evidence type="ECO:0000313" key="1">
    <source>
        <dbReference type="EMBL" id="KAJ0985482.1"/>
    </source>
</evidence>
<proteinExistence type="predicted"/>
<evidence type="ECO:0000313" key="2">
    <source>
        <dbReference type="Proteomes" id="UP001085076"/>
    </source>
</evidence>
<dbReference type="OrthoDB" id="783490at2759"/>
<gene>
    <name evidence="1" type="ORF">J5N97_003838</name>
</gene>
<protein>
    <submittedName>
        <fullName evidence="1">Uncharacterized protein</fullName>
    </submittedName>
</protein>
<dbReference type="PANTHER" id="PTHR37265">
    <property type="entry name" value="OS01G0195300 PROTEIN"/>
    <property type="match status" value="1"/>
</dbReference>
<comment type="caution">
    <text evidence="1">The sequence shown here is derived from an EMBL/GenBank/DDBJ whole genome shotgun (WGS) entry which is preliminary data.</text>
</comment>
<dbReference type="Proteomes" id="UP001085076">
    <property type="component" value="Miscellaneous, Linkage group lg01"/>
</dbReference>
<dbReference type="AlphaFoldDB" id="A0A9D5D6V7"/>
<dbReference type="PANTHER" id="PTHR37265:SF5">
    <property type="entry name" value="OS01G0195300 PROTEIN"/>
    <property type="match status" value="1"/>
</dbReference>
<accession>A0A9D5D6V7</accession>
<sequence length="157" mass="16857">MGGEKAEPVNNPMIFDGEDEKEVLEIGEEVLEGVMRWLEEEIIRPSSPSYYQEAAFVTINGNEESCGPSFSASASTVMASIDTRGCAHSAAAYFFGVPAVADAGKGPWPIVSAVDGGFWPMPESDRTVVKEADGEDDDTWLAGVLGAPVFEIEEMLF</sequence>
<dbReference type="EMBL" id="JAGGNH010000001">
    <property type="protein sequence ID" value="KAJ0985482.1"/>
    <property type="molecule type" value="Genomic_DNA"/>
</dbReference>